<dbReference type="PROSITE" id="PS50994">
    <property type="entry name" value="INTEGRASE"/>
    <property type="match status" value="1"/>
</dbReference>
<feature type="non-terminal residue" evidence="5">
    <location>
        <position position="2203"/>
    </location>
</feature>
<dbReference type="GO" id="GO:0015074">
    <property type="term" value="P:DNA integration"/>
    <property type="evidence" value="ECO:0007669"/>
    <property type="project" value="InterPro"/>
</dbReference>
<reference evidence="5" key="1">
    <citation type="submission" date="2021-02" db="EMBL/GenBank/DDBJ databases">
        <authorList>
            <person name="Dougan E. K."/>
            <person name="Rhodes N."/>
            <person name="Thang M."/>
            <person name="Chan C."/>
        </authorList>
    </citation>
    <scope>NUCLEOTIDE SEQUENCE</scope>
</reference>
<feature type="region of interest" description="Disordered" evidence="2">
    <location>
        <begin position="665"/>
        <end position="706"/>
    </location>
</feature>
<evidence type="ECO:0000256" key="2">
    <source>
        <dbReference type="SAM" id="MobiDB-lite"/>
    </source>
</evidence>
<dbReference type="SUPFAM" id="SSF53098">
    <property type="entry name" value="Ribonuclease H-like"/>
    <property type="match status" value="1"/>
</dbReference>
<protein>
    <submittedName>
        <fullName evidence="5">Pol protein</fullName>
    </submittedName>
</protein>
<dbReference type="PANTHER" id="PTHR37984">
    <property type="entry name" value="PROTEIN CBG26694"/>
    <property type="match status" value="1"/>
</dbReference>
<keyword evidence="1" id="KW-0862">Zinc</keyword>
<dbReference type="InterPro" id="IPR050951">
    <property type="entry name" value="Retrovirus_Pol_polyprotein"/>
</dbReference>
<feature type="region of interest" description="Disordered" evidence="2">
    <location>
        <begin position="140"/>
        <end position="171"/>
    </location>
</feature>
<feature type="domain" description="CCHC-type" evidence="3">
    <location>
        <begin position="183"/>
        <end position="199"/>
    </location>
</feature>
<feature type="region of interest" description="Disordered" evidence="2">
    <location>
        <begin position="775"/>
        <end position="803"/>
    </location>
</feature>
<dbReference type="Gene3D" id="3.30.420.10">
    <property type="entry name" value="Ribonuclease H-like superfamily/Ribonuclease H"/>
    <property type="match status" value="1"/>
</dbReference>
<dbReference type="SMART" id="SM00343">
    <property type="entry name" value="ZnF_C2HC"/>
    <property type="match status" value="1"/>
</dbReference>
<feature type="domain" description="Integrase catalytic" evidence="4">
    <location>
        <begin position="1120"/>
        <end position="1296"/>
    </location>
</feature>
<dbReference type="InterPro" id="IPR036397">
    <property type="entry name" value="RNaseH_sf"/>
</dbReference>
<feature type="region of interest" description="Disordered" evidence="2">
    <location>
        <begin position="1420"/>
        <end position="1572"/>
    </location>
</feature>
<feature type="compositionally biased region" description="Low complexity" evidence="2">
    <location>
        <begin position="775"/>
        <end position="791"/>
    </location>
</feature>
<evidence type="ECO:0000256" key="1">
    <source>
        <dbReference type="PROSITE-ProRule" id="PRU00047"/>
    </source>
</evidence>
<dbReference type="PANTHER" id="PTHR37984:SF5">
    <property type="entry name" value="PROTEIN NYNRIN-LIKE"/>
    <property type="match status" value="1"/>
</dbReference>
<feature type="compositionally biased region" description="Basic and acidic residues" evidence="2">
    <location>
        <begin position="1013"/>
        <end position="1024"/>
    </location>
</feature>
<feature type="compositionally biased region" description="Low complexity" evidence="2">
    <location>
        <begin position="1513"/>
        <end position="1525"/>
    </location>
</feature>
<feature type="region of interest" description="Disordered" evidence="2">
    <location>
        <begin position="599"/>
        <end position="628"/>
    </location>
</feature>
<dbReference type="OrthoDB" id="413122at2759"/>
<feature type="compositionally biased region" description="Low complexity" evidence="2">
    <location>
        <begin position="689"/>
        <end position="702"/>
    </location>
</feature>
<keyword evidence="1" id="KW-0479">Metal-binding</keyword>
<proteinExistence type="predicted"/>
<dbReference type="GO" id="GO:0008270">
    <property type="term" value="F:zinc ion binding"/>
    <property type="evidence" value="ECO:0007669"/>
    <property type="project" value="UniProtKB-KW"/>
</dbReference>
<feature type="compositionally biased region" description="Basic and acidic residues" evidence="2">
    <location>
        <begin position="1462"/>
        <end position="1471"/>
    </location>
</feature>
<dbReference type="Proteomes" id="UP000649617">
    <property type="component" value="Unassembled WGS sequence"/>
</dbReference>
<comment type="caution">
    <text evidence="5">The sequence shown here is derived from an EMBL/GenBank/DDBJ whole genome shotgun (WGS) entry which is preliminary data.</text>
</comment>
<feature type="region of interest" description="Disordered" evidence="2">
    <location>
        <begin position="1013"/>
        <end position="1062"/>
    </location>
</feature>
<dbReference type="InterPro" id="IPR012337">
    <property type="entry name" value="RNaseH-like_sf"/>
</dbReference>
<dbReference type="Gene3D" id="4.10.60.10">
    <property type="entry name" value="Zinc finger, CCHC-type"/>
    <property type="match status" value="1"/>
</dbReference>
<gene>
    <name evidence="5" type="primary">pol</name>
    <name evidence="5" type="ORF">SPIL2461_LOCUS1039</name>
</gene>
<dbReference type="PROSITE" id="PS50158">
    <property type="entry name" value="ZF_CCHC"/>
    <property type="match status" value="1"/>
</dbReference>
<sequence length="2203" mass="244727">DETLSQFALRREQEFLGADRYLTLPSELKAFSLEETSGLSRQGVQNLRTLTSGAGDFDRVVNALKMLDVEEEPITKGKSSLFAGLAQADDQSEDDDGESDDDEVSLMLYNDEVESFLMDIEDVDEKEAVARLAAWEKEQAEQGKKRTWKSNKDRKQAQKKDRRVFGKAGRPRISIDDLKQRTKCANCGQKGHWKAECTQPYKPRDDKPGASARKAVSFVYLGVSESEEFFVGCPSGRPGGERQELNDEPFHQIRRMKDKLRELTDQVISGDNEHEEPKDELFHPIRRMKDELREHSDQVTPGDDEREKLKDELYHPIQRTMDELREYVDQVETQRKGNGDLRSWTGNLQSLIFLTLDPGHAILDIGAGQDLMGKDSYDRLCARLGSQGLQCVQLPGEPPAVHGVGGQAKPLFQTLIPCILAGIPGIVRATVVQENVPHLLSVGLLESTGANIDMRTNVITYQELGSQEAMMRMKSGHRVVDIAKWKGGRFPVPAALKSEFQLRDGAFNLDSASVSAYMGGAERESGVDEGRLGSECASAPPRHDCSACVGAIDKPVCEVVPLTCALLKPSSKVKDSEATSSASSLRDCSCSAWRMHGEPGRAPMEDLDQPPLGGEGAPQRKQKYGLSKQEHCAHPASSVVNGANQYGSWQRCLLCQTKLTYTPHRVRPQKKSGKATAYVSAPPPKSMPRSSEATSSTRSTSKTEGEDTVFAIGKAMAENTHQIQVAMAECNKQVLTGMAESNRQVMSGMGAMVQTMQSMQATQFEMMREVRNLASSTSATPSTAAAKAAPTQGPMPRVNPDNPNELDMDGCFYTLLEEGCPGRIPAFLEGKAEIEKAVHQDTGKELDLVKCMETAVICDIPPRRGFSRCSGVEMAVPFRQGLGWQLVAKYQPELIVIDPVFFGPPGREVRADRGEDYSQLRRAKVEAIRDRAALDFCVNVAREQLRNGRKFLFEAPQLQGGDTLDGVKELLQFEGVTFLPRCRAPRDGRLHTSAILTNEVGVAMAIRGTKEDVSVGEWTERDNDTGTENAEGSGSADDQEEVEAGEDFPPSSDEKESEVEDKSMKAMVQKLHENMGHLPVERLIVVLKAAGAKEEVLDYLRKDFSCEVCQKRQNQVPRRVAAFPRTYAFNKILGVDIFYLPWKEVQIPFLNVVCHGTHFQAVSMVRPVVGGRPSGGTPSSEEVWKAFMDTWMKPFGAPEVVITDGGPEFEKRFARGLEQVSVFQHVVDSESPWQNGRAERHGAFVKSRAKREIAEGPAIVNTLEDLELLVNHMVICKNNWYSRSGFSPAQLVFGRGAAADPLELDEPGKEFHKCNAIRQRARELTFEAYAKERVQRAARAQRHRYQQFSPGQWVYVYRRAPQRSRWTGPGLVLLHTGTTVWVAMRARLWKCNVDQVRPASATEAVGVEVKDMCGKRAGAVDVAKEGTPPEDTWRAPVAEEEPPPRVPSPEEAEAAEPSPPVRGEELREARVDLPPPRASGGMPRRISIESTTVPSEASEGSHPEAPHAKKSRGAASSAGITAGAGQTERARGSQDLPDPPLARGSDEVPPPPPARRRSRSPVPPVQRAALKEAQDRYLEKMRKEADLETSHLYEDLDFDSLSDISFDELLSAHRKGWEQGRVAKETYVAIEENEEDKRGFAESDIKEWQSVRGMNAVNTPGKKPTPGVGSFKYKSRWCVLGFGDPDVESLKTFVPTPQTEVINIFFQTALASHSREQLDASSPNRVLGEHDLIELMVAVYGLEDAPVSWAETVSEFLCDEMGFRKSFLDPCLFIKQDLGKPVSHRVKAMILLEVDDFNVAARTDYQSELLGRLRECFLFGKWEYDEADFNGRHIRMSSSGVHMRQEKYVLEKIHTVELSRGRRSQKDSLLVGEEIDAFRSMLYRISWVAHQTRPEAAGMVSILSSRLQLATVQDAVTLNKMVGHLRSTARQGIRLQPFDPEKMTFIGVSDAGGVDGITKTTGDDGLLEDPVQGSWIILGSDRVPTHDQQLKVSVLSWRSTKLRRRVTSTLASETLAFSQCLGEIEWMQVLYRDVVYGDVNPEMWRNVVQPFSCLLRSGSELAGRQEQCGITDAKSLYDALVKRHPASRQDRRTALELAAIIDSMARAGSLVRWTPHQRMIADLLTKADVTKGNGALLHMLKSGNLRIDEEKNELQRRHDGAARSRTRAATERLLQSEAEDEQSSFLLLFLRMASKVRKDYGEL</sequence>
<organism evidence="5 6">
    <name type="scientific">Symbiodinium pilosum</name>
    <name type="common">Dinoflagellate</name>
    <dbReference type="NCBI Taxonomy" id="2952"/>
    <lineage>
        <taxon>Eukaryota</taxon>
        <taxon>Sar</taxon>
        <taxon>Alveolata</taxon>
        <taxon>Dinophyceae</taxon>
        <taxon>Suessiales</taxon>
        <taxon>Symbiodiniaceae</taxon>
        <taxon>Symbiodinium</taxon>
    </lineage>
</organism>
<dbReference type="InterPro" id="IPR036875">
    <property type="entry name" value="Znf_CCHC_sf"/>
</dbReference>
<feature type="compositionally biased region" description="Acidic residues" evidence="2">
    <location>
        <begin position="90"/>
        <end position="102"/>
    </location>
</feature>
<keyword evidence="1" id="KW-0863">Zinc-finger</keyword>
<dbReference type="InterPro" id="IPR001584">
    <property type="entry name" value="Integrase_cat-core"/>
</dbReference>
<feature type="compositionally biased region" description="Basic and acidic residues" evidence="2">
    <location>
        <begin position="140"/>
        <end position="159"/>
    </location>
</feature>
<dbReference type="EMBL" id="CAJNIZ010000994">
    <property type="protein sequence ID" value="CAE7180321.1"/>
    <property type="molecule type" value="Genomic_DNA"/>
</dbReference>
<dbReference type="Pfam" id="PF00098">
    <property type="entry name" value="zf-CCHC"/>
    <property type="match status" value="1"/>
</dbReference>
<evidence type="ECO:0000259" key="4">
    <source>
        <dbReference type="PROSITE" id="PS50994"/>
    </source>
</evidence>
<dbReference type="SUPFAM" id="SSF57756">
    <property type="entry name" value="Retrovirus zinc finger-like domains"/>
    <property type="match status" value="1"/>
</dbReference>
<feature type="region of interest" description="Disordered" evidence="2">
    <location>
        <begin position="80"/>
        <end position="102"/>
    </location>
</feature>
<feature type="region of interest" description="Disordered" evidence="2">
    <location>
        <begin position="2152"/>
        <end position="2172"/>
    </location>
</feature>
<evidence type="ECO:0000313" key="6">
    <source>
        <dbReference type="Proteomes" id="UP000649617"/>
    </source>
</evidence>
<name>A0A812IT10_SYMPI</name>
<keyword evidence="6" id="KW-1185">Reference proteome</keyword>
<evidence type="ECO:0000259" key="3">
    <source>
        <dbReference type="PROSITE" id="PS50158"/>
    </source>
</evidence>
<feature type="compositionally biased region" description="Acidic residues" evidence="2">
    <location>
        <begin position="1037"/>
        <end position="1046"/>
    </location>
</feature>
<feature type="compositionally biased region" description="Basic and acidic residues" evidence="2">
    <location>
        <begin position="2152"/>
        <end position="2162"/>
    </location>
</feature>
<dbReference type="GO" id="GO:0003676">
    <property type="term" value="F:nucleic acid binding"/>
    <property type="evidence" value="ECO:0007669"/>
    <property type="project" value="InterPro"/>
</dbReference>
<dbReference type="InterPro" id="IPR001878">
    <property type="entry name" value="Znf_CCHC"/>
</dbReference>
<evidence type="ECO:0000313" key="5">
    <source>
        <dbReference type="EMBL" id="CAE7180321.1"/>
    </source>
</evidence>
<accession>A0A812IT10</accession>